<keyword evidence="3" id="KW-1185">Reference proteome</keyword>
<evidence type="ECO:0000313" key="3">
    <source>
        <dbReference type="Proteomes" id="UP000694564"/>
    </source>
</evidence>
<dbReference type="GeneTree" id="ENSGT00940000154453"/>
<dbReference type="PANTHER" id="PTHR14248">
    <property type="entry name" value="CYCLIN Y, ISOFORM A"/>
    <property type="match status" value="1"/>
</dbReference>
<sequence length="134" mass="14673">MGNTLTCCVSPNASPKLGRRTGPAEPDYESELYEAAAGDAVAVAIAPASAAVEPPELHFGACKGHHLQHISDREMPKHLALESNPSDHPRANTIFLSKSQTDVHEKRKSNHLNHNHNKMCDLSNILPHKEQRCK</sequence>
<feature type="region of interest" description="Disordered" evidence="1">
    <location>
        <begin position="98"/>
        <end position="118"/>
    </location>
</feature>
<organism evidence="2 3">
    <name type="scientific">Sciurus vulgaris</name>
    <name type="common">Eurasian red squirrel</name>
    <dbReference type="NCBI Taxonomy" id="55149"/>
    <lineage>
        <taxon>Eukaryota</taxon>
        <taxon>Metazoa</taxon>
        <taxon>Chordata</taxon>
        <taxon>Craniata</taxon>
        <taxon>Vertebrata</taxon>
        <taxon>Euteleostomi</taxon>
        <taxon>Mammalia</taxon>
        <taxon>Eutheria</taxon>
        <taxon>Euarchontoglires</taxon>
        <taxon>Glires</taxon>
        <taxon>Rodentia</taxon>
        <taxon>Sciuromorpha</taxon>
        <taxon>Sciuridae</taxon>
        <taxon>Sciurinae</taxon>
        <taxon>Sciurini</taxon>
        <taxon>Sciurus</taxon>
    </lineage>
</organism>
<feature type="compositionally biased region" description="Basic residues" evidence="1">
    <location>
        <begin position="106"/>
        <end position="117"/>
    </location>
</feature>
<accession>A0A8D2D919</accession>
<evidence type="ECO:0000313" key="2">
    <source>
        <dbReference type="Ensembl" id="ENSSVLP00005021633.1"/>
    </source>
</evidence>
<protein>
    <recommendedName>
        <fullName evidence="4">Cyclin-Y</fullName>
    </recommendedName>
</protein>
<evidence type="ECO:0008006" key="4">
    <source>
        <dbReference type="Google" id="ProtNLM"/>
    </source>
</evidence>
<name>A0A8D2D919_SCIVU</name>
<dbReference type="AlphaFoldDB" id="A0A8D2D919"/>
<reference evidence="2" key="2">
    <citation type="submission" date="2025-09" db="UniProtKB">
        <authorList>
            <consortium name="Ensembl"/>
        </authorList>
    </citation>
    <scope>IDENTIFICATION</scope>
</reference>
<reference evidence="2" key="1">
    <citation type="submission" date="2025-08" db="UniProtKB">
        <authorList>
            <consortium name="Ensembl"/>
        </authorList>
    </citation>
    <scope>IDENTIFICATION</scope>
</reference>
<proteinExistence type="predicted"/>
<dbReference type="Ensembl" id="ENSSVLT00005024099.1">
    <property type="protein sequence ID" value="ENSSVLP00005021633.1"/>
    <property type="gene ID" value="ENSSVLG00005017294.1"/>
</dbReference>
<dbReference type="Proteomes" id="UP000694564">
    <property type="component" value="Unassembled WGS sequence"/>
</dbReference>
<dbReference type="OrthoDB" id="9837077at2759"/>
<evidence type="ECO:0000256" key="1">
    <source>
        <dbReference type="SAM" id="MobiDB-lite"/>
    </source>
</evidence>